<protein>
    <submittedName>
        <fullName evidence="2">Uncharacterized protein</fullName>
    </submittedName>
</protein>
<reference evidence="2 3" key="1">
    <citation type="journal article" date="2018" name="Cell">
        <title>The Chara Genome: Secondary Complexity and Implications for Plant Terrestrialization.</title>
        <authorList>
            <person name="Nishiyama T."/>
            <person name="Sakayama H."/>
            <person name="Vries J.D."/>
            <person name="Buschmann H."/>
            <person name="Saint-Marcoux D."/>
            <person name="Ullrich K.K."/>
            <person name="Haas F.B."/>
            <person name="Vanderstraeten L."/>
            <person name="Becker D."/>
            <person name="Lang D."/>
            <person name="Vosolsobe S."/>
            <person name="Rombauts S."/>
            <person name="Wilhelmsson P.K.I."/>
            <person name="Janitza P."/>
            <person name="Kern R."/>
            <person name="Heyl A."/>
            <person name="Rumpler F."/>
            <person name="Villalobos L.I.A.C."/>
            <person name="Clay J.M."/>
            <person name="Skokan R."/>
            <person name="Toyoda A."/>
            <person name="Suzuki Y."/>
            <person name="Kagoshima H."/>
            <person name="Schijlen E."/>
            <person name="Tajeshwar N."/>
            <person name="Catarino B."/>
            <person name="Hetherington A.J."/>
            <person name="Saltykova A."/>
            <person name="Bonnot C."/>
            <person name="Breuninger H."/>
            <person name="Symeonidi A."/>
            <person name="Radhakrishnan G.V."/>
            <person name="Van Nieuwerburgh F."/>
            <person name="Deforce D."/>
            <person name="Chang C."/>
            <person name="Karol K.G."/>
            <person name="Hedrich R."/>
            <person name="Ulvskov P."/>
            <person name="Glockner G."/>
            <person name="Delwiche C.F."/>
            <person name="Petrasek J."/>
            <person name="Van de Peer Y."/>
            <person name="Friml J."/>
            <person name="Beilby M."/>
            <person name="Dolan L."/>
            <person name="Kohara Y."/>
            <person name="Sugano S."/>
            <person name="Fujiyama A."/>
            <person name="Delaux P.-M."/>
            <person name="Quint M."/>
            <person name="TheiBen G."/>
            <person name="Hagemann M."/>
            <person name="Harholt J."/>
            <person name="Dunand C."/>
            <person name="Zachgo S."/>
            <person name="Langdale J."/>
            <person name="Maumus F."/>
            <person name="Straeten D.V.D."/>
            <person name="Gould S.B."/>
            <person name="Rensing S.A."/>
        </authorList>
    </citation>
    <scope>NUCLEOTIDE SEQUENCE [LARGE SCALE GENOMIC DNA]</scope>
    <source>
        <strain evidence="2 3">S276</strain>
    </source>
</reference>
<accession>A0A388LXB2</accession>
<proteinExistence type="predicted"/>
<evidence type="ECO:0000256" key="1">
    <source>
        <dbReference type="SAM" id="MobiDB-lite"/>
    </source>
</evidence>
<dbReference type="AlphaFoldDB" id="A0A388LXB2"/>
<evidence type="ECO:0000313" key="2">
    <source>
        <dbReference type="EMBL" id="GBG86958.1"/>
    </source>
</evidence>
<comment type="caution">
    <text evidence="2">The sequence shown here is derived from an EMBL/GenBank/DDBJ whole genome shotgun (WGS) entry which is preliminary data.</text>
</comment>
<dbReference type="Gramene" id="GBG86958">
    <property type="protein sequence ID" value="GBG86958"/>
    <property type="gene ID" value="CBR_g44411"/>
</dbReference>
<sequence>MNNVGSTAKEQQRLPMRNATATREYIQGGERSTQAGRGMETEAENGEVINNRLKISSLLSRFIDLLATCIAQQEDIHYLDDMVNDHKKSVAQLTSHIQLLEQLPIAAPGAGSSNYADRLDVLEIDVRTLKTSMQLQQAATQQLEQQICAAAAGPTTSPHKSIPKLDGQPIFCGATKTEPILGFASLNSSWRSTRPATPAGGGCIGEAKRHHCELVVAEARPKGSLRLILCSDANLMVTAAKINLRKEAVTCQTVEQLVDTRHGVAILKRVAVNWVKAEIIDAEMKSFIRFASKEDGCTPRGVAGFNETPSQELLKLTLEFSGFGDREFVRCLVVNTIVRHKLDGVLNVTHRWDAEVRERRRKNVVVLSNEVTNSGLQVGRIACEFLCVSVSEQRRGVLNGRRRKGSRDGSHGDKRRIWLQRDELGVWTGWIIVQEIRNVHNKEGDVVLSDEMGELSRRGDGDRGRWFGHGRLQGRRIGTSCRSGTYKRYAIRLSTLHSENQSVGRPIGLGGTKPMRPRSTKNEVVPRLHHDEMCKGAVATRRRGTINRLQSEEEREVGEPLIEKELGLVISEGDEDGSRRPCRG</sequence>
<feature type="region of interest" description="Disordered" evidence="1">
    <location>
        <begin position="502"/>
        <end position="522"/>
    </location>
</feature>
<gene>
    <name evidence="2" type="ORF">CBR_g44411</name>
</gene>
<name>A0A388LXB2_CHABU</name>
<dbReference type="Proteomes" id="UP000265515">
    <property type="component" value="Unassembled WGS sequence"/>
</dbReference>
<evidence type="ECO:0000313" key="3">
    <source>
        <dbReference type="Proteomes" id="UP000265515"/>
    </source>
</evidence>
<dbReference type="EMBL" id="BFEA01000588">
    <property type="protein sequence ID" value="GBG86958.1"/>
    <property type="molecule type" value="Genomic_DNA"/>
</dbReference>
<organism evidence="2 3">
    <name type="scientific">Chara braunii</name>
    <name type="common">Braun's stonewort</name>
    <dbReference type="NCBI Taxonomy" id="69332"/>
    <lineage>
        <taxon>Eukaryota</taxon>
        <taxon>Viridiplantae</taxon>
        <taxon>Streptophyta</taxon>
        <taxon>Charophyceae</taxon>
        <taxon>Charales</taxon>
        <taxon>Characeae</taxon>
        <taxon>Chara</taxon>
    </lineage>
</organism>
<dbReference type="OrthoDB" id="3046524at2759"/>
<keyword evidence="3" id="KW-1185">Reference proteome</keyword>